<evidence type="ECO:0000313" key="2">
    <source>
        <dbReference type="Proteomes" id="UP001150581"/>
    </source>
</evidence>
<comment type="caution">
    <text evidence="1">The sequence shown here is derived from an EMBL/GenBank/DDBJ whole genome shotgun (WGS) entry which is preliminary data.</text>
</comment>
<reference evidence="1" key="1">
    <citation type="submission" date="2022-07" db="EMBL/GenBank/DDBJ databases">
        <title>Phylogenomic reconstructions and comparative analyses of Kickxellomycotina fungi.</title>
        <authorList>
            <person name="Reynolds N.K."/>
            <person name="Stajich J.E."/>
            <person name="Barry K."/>
            <person name="Grigoriev I.V."/>
            <person name="Crous P."/>
            <person name="Smith M.E."/>
        </authorList>
    </citation>
    <scope>NUCLEOTIDE SEQUENCE</scope>
    <source>
        <strain evidence="1">Benny 63K</strain>
    </source>
</reference>
<gene>
    <name evidence="1" type="ORF">LPJ66_004162</name>
</gene>
<organism evidence="1 2">
    <name type="scientific">Kickxella alabastrina</name>
    <dbReference type="NCBI Taxonomy" id="61397"/>
    <lineage>
        <taxon>Eukaryota</taxon>
        <taxon>Fungi</taxon>
        <taxon>Fungi incertae sedis</taxon>
        <taxon>Zoopagomycota</taxon>
        <taxon>Kickxellomycotina</taxon>
        <taxon>Kickxellomycetes</taxon>
        <taxon>Kickxellales</taxon>
        <taxon>Kickxellaceae</taxon>
        <taxon>Kickxella</taxon>
    </lineage>
</organism>
<dbReference type="EMBL" id="JANBPG010000481">
    <property type="protein sequence ID" value="KAJ1896150.1"/>
    <property type="molecule type" value="Genomic_DNA"/>
</dbReference>
<proteinExistence type="predicted"/>
<dbReference type="Proteomes" id="UP001150581">
    <property type="component" value="Unassembled WGS sequence"/>
</dbReference>
<sequence>MDSAQHAKPPMLASQVQQGMRTFSRNSLALISIIATLAHLLNPAAAAALAPLHPVSGLLTQFQGRAAQGLLQAPSAEQAAAMSDIGSDINMPSLVATPYVRDGAGTLPNSHIRLTSADTLSDTKIFVLLAAIVFIFLIALGVAMARVSRNRNQRRTEHIRQQIVTAHRPPETLNRTILDLLPVYEVTEKKQLRKISAFCSPRVAFNECFADDASDYSSDDDIPIGMRYDPRIPMQKFSPGISEPLSGGYGSESANNMQYTAAAASHYYRSSFPNSHFADGNCDADGDVEMTEWATSGASRMPGKWPMPRIMHTTPSSIEPPPSVAAPMFATPRYRNYSAAGSNNPPAPASTRHSSAGCYPYDDLVPNDSQGIYINAGSVVYQDQSTRSCSRSLDLTSDREISAESSYVKKPNSAWLMHRSQPDIAQRQSRCSVAASDDGNSGLGTCAICLEEFEVGEQLRELPCKHKYHVICIDTWLVSRSTCCPYCKLDIRRWYYGPSLEDALLQSQSTGLDGHALPLDDNSAEPVVGRYRARRNLIRGRNRRTTRNAGRWDRLWLSMRASGIGGTNHIPM</sequence>
<protein>
    <submittedName>
        <fullName evidence="1">Uncharacterized protein</fullName>
    </submittedName>
</protein>
<name>A0ACC1INU5_9FUNG</name>
<accession>A0ACC1INU5</accession>
<evidence type="ECO:0000313" key="1">
    <source>
        <dbReference type="EMBL" id="KAJ1896150.1"/>
    </source>
</evidence>
<keyword evidence="2" id="KW-1185">Reference proteome</keyword>